<keyword evidence="2" id="KW-1133">Transmembrane helix</keyword>
<feature type="region of interest" description="Disordered" evidence="1">
    <location>
        <begin position="539"/>
        <end position="608"/>
    </location>
</feature>
<comment type="caution">
    <text evidence="3">The sequence shown here is derived from an EMBL/GenBank/DDBJ whole genome shotgun (WGS) entry which is preliminary data.</text>
</comment>
<name>A0A0F9S375_9ZZZZ</name>
<dbReference type="EMBL" id="LAZR01002317">
    <property type="protein sequence ID" value="KKN31591.1"/>
    <property type="molecule type" value="Genomic_DNA"/>
</dbReference>
<feature type="compositionally biased region" description="Basic residues" evidence="1">
    <location>
        <begin position="573"/>
        <end position="592"/>
    </location>
</feature>
<evidence type="ECO:0000256" key="1">
    <source>
        <dbReference type="SAM" id="MobiDB-lite"/>
    </source>
</evidence>
<protein>
    <submittedName>
        <fullName evidence="3">Uncharacterized protein</fullName>
    </submittedName>
</protein>
<feature type="compositionally biased region" description="Basic and acidic residues" evidence="1">
    <location>
        <begin position="593"/>
        <end position="608"/>
    </location>
</feature>
<gene>
    <name evidence="3" type="ORF">LCGC14_0822500</name>
</gene>
<dbReference type="AlphaFoldDB" id="A0A0F9S375"/>
<feature type="transmembrane region" description="Helical" evidence="2">
    <location>
        <begin position="483"/>
        <end position="502"/>
    </location>
</feature>
<sequence length="608" mass="69142">MNYDSNLKKNILDGEIKNPVFDNYTILVASINKTTGVSLPNFYPINNGNLTEQFDQEIGGERLPVQISTFKQSENILNPNESVRIKTSIQNLHSFIPVNVKINLKLVSYANEDWIIAENTSSSALLNFTGLPDDTFEFDLNLKIPDLNIGSQIWAGLNAPIRLAGVKTLITVFIENMEAGTYESTEYSLLSNKTEGDFEGYIMGLKTTEFMTSRSLLLEFFRDECSYFPSNTTFLVNIFDQNYLSSYHQFDNEFSLKINSRFTNLTINPDNPIEGHIFNLSAILSTEFDENLINKNVSSEYYYESSWFTIGSDFTNSNGAITFLINTLNVDYEADLIIRLLWEGDDIIGAVRNISISLIPETNNLSISITNNDVQTYANTDTLFTIVINNIGSSILRITNVSIELNPTFQFKIVEINYLLQNWLAPGEFTIMTVKVELGNVNSLDLNIVITAQNLITNETLSVSKEKSIVIFQAPITEYFFDFFPLIVGLVIGFIWIAAFLYSRRTSKRIQTPIEERVKKRPRRGKYVPVSELKKPTPIKKMSKKLEVPKETQQKETMDLDSLLEERGLGETKKKKQQVKKPIKKIAKKKKKERQDKKEKPEKGASSD</sequence>
<accession>A0A0F9S375</accession>
<evidence type="ECO:0000256" key="2">
    <source>
        <dbReference type="SAM" id="Phobius"/>
    </source>
</evidence>
<evidence type="ECO:0000313" key="3">
    <source>
        <dbReference type="EMBL" id="KKN31591.1"/>
    </source>
</evidence>
<feature type="compositionally biased region" description="Basic and acidic residues" evidence="1">
    <location>
        <begin position="544"/>
        <end position="572"/>
    </location>
</feature>
<organism evidence="3">
    <name type="scientific">marine sediment metagenome</name>
    <dbReference type="NCBI Taxonomy" id="412755"/>
    <lineage>
        <taxon>unclassified sequences</taxon>
        <taxon>metagenomes</taxon>
        <taxon>ecological metagenomes</taxon>
    </lineage>
</organism>
<keyword evidence="2" id="KW-0472">Membrane</keyword>
<reference evidence="3" key="1">
    <citation type="journal article" date="2015" name="Nature">
        <title>Complex archaea that bridge the gap between prokaryotes and eukaryotes.</title>
        <authorList>
            <person name="Spang A."/>
            <person name="Saw J.H."/>
            <person name="Jorgensen S.L."/>
            <person name="Zaremba-Niedzwiedzka K."/>
            <person name="Martijn J."/>
            <person name="Lind A.E."/>
            <person name="van Eijk R."/>
            <person name="Schleper C."/>
            <person name="Guy L."/>
            <person name="Ettema T.J."/>
        </authorList>
    </citation>
    <scope>NUCLEOTIDE SEQUENCE</scope>
</reference>
<keyword evidence="2" id="KW-0812">Transmembrane</keyword>
<proteinExistence type="predicted"/>